<dbReference type="PROSITE" id="PS00411">
    <property type="entry name" value="KINESIN_MOTOR_1"/>
    <property type="match status" value="1"/>
</dbReference>
<evidence type="ECO:0000256" key="7">
    <source>
        <dbReference type="SAM" id="Coils"/>
    </source>
</evidence>
<feature type="coiled-coil region" evidence="7">
    <location>
        <begin position="1459"/>
        <end position="1541"/>
    </location>
</feature>
<dbReference type="GO" id="GO:0007052">
    <property type="term" value="P:mitotic spindle organization"/>
    <property type="evidence" value="ECO:0007669"/>
    <property type="project" value="TreeGrafter"/>
</dbReference>
<comment type="subcellular location">
    <subcellularLocation>
        <location evidence="1">Cytoplasm</location>
    </subcellularLocation>
</comment>
<feature type="coiled-coil region" evidence="7">
    <location>
        <begin position="1810"/>
        <end position="2098"/>
    </location>
</feature>
<dbReference type="OrthoDB" id="2403182at2759"/>
<dbReference type="EMBL" id="CAJVPQ010001324">
    <property type="protein sequence ID" value="CAG8545955.1"/>
    <property type="molecule type" value="Genomic_DNA"/>
</dbReference>
<dbReference type="Proteomes" id="UP000789570">
    <property type="component" value="Unassembled WGS sequence"/>
</dbReference>
<dbReference type="PROSITE" id="PS50067">
    <property type="entry name" value="KINESIN_MOTOR_2"/>
    <property type="match status" value="1"/>
</dbReference>
<feature type="region of interest" description="Disordered" evidence="8">
    <location>
        <begin position="2358"/>
        <end position="2393"/>
    </location>
</feature>
<dbReference type="InterPro" id="IPR019821">
    <property type="entry name" value="Kinesin_motor_CS"/>
</dbReference>
<dbReference type="GO" id="GO:0051231">
    <property type="term" value="P:spindle elongation"/>
    <property type="evidence" value="ECO:0007669"/>
    <property type="project" value="TreeGrafter"/>
</dbReference>
<evidence type="ECO:0000256" key="3">
    <source>
        <dbReference type="ARBA" id="ARBA00022741"/>
    </source>
</evidence>
<keyword evidence="3 6" id="KW-0547">Nucleotide-binding</keyword>
<dbReference type="InterPro" id="IPR027640">
    <property type="entry name" value="Kinesin-like_fam"/>
</dbReference>
<comment type="similarity">
    <text evidence="6">Belongs to the TRAFAC class myosin-kinesin ATPase superfamily. Kinesin family.</text>
</comment>
<evidence type="ECO:0000256" key="2">
    <source>
        <dbReference type="ARBA" id="ARBA00022490"/>
    </source>
</evidence>
<feature type="coiled-coil region" evidence="7">
    <location>
        <begin position="1565"/>
        <end position="1619"/>
    </location>
</feature>
<feature type="coiled-coil region" evidence="7">
    <location>
        <begin position="2324"/>
        <end position="2358"/>
    </location>
</feature>
<feature type="coiled-coil region" evidence="7">
    <location>
        <begin position="1143"/>
        <end position="1177"/>
    </location>
</feature>
<feature type="region of interest" description="Disordered" evidence="8">
    <location>
        <begin position="766"/>
        <end position="798"/>
    </location>
</feature>
<feature type="binding site" evidence="6">
    <location>
        <begin position="99"/>
        <end position="106"/>
    </location>
    <ligand>
        <name>ATP</name>
        <dbReference type="ChEBI" id="CHEBI:30616"/>
    </ligand>
</feature>
<feature type="compositionally biased region" description="Low complexity" evidence="8">
    <location>
        <begin position="235"/>
        <end position="248"/>
    </location>
</feature>
<feature type="region of interest" description="Disordered" evidence="8">
    <location>
        <begin position="235"/>
        <end position="264"/>
    </location>
</feature>
<accession>A0A9N9AUX8</accession>
<keyword evidence="4 6" id="KW-0067">ATP-binding</keyword>
<evidence type="ECO:0000256" key="4">
    <source>
        <dbReference type="ARBA" id="ARBA00022840"/>
    </source>
</evidence>
<evidence type="ECO:0000313" key="11">
    <source>
        <dbReference type="Proteomes" id="UP000789570"/>
    </source>
</evidence>
<dbReference type="GO" id="GO:0005737">
    <property type="term" value="C:cytoplasm"/>
    <property type="evidence" value="ECO:0007669"/>
    <property type="project" value="UniProtKB-SubCell"/>
</dbReference>
<name>A0A9N9AUX8_9GLOM</name>
<keyword evidence="5 7" id="KW-0175">Coiled coil</keyword>
<feature type="coiled-coil region" evidence="7">
    <location>
        <begin position="816"/>
        <end position="857"/>
    </location>
</feature>
<dbReference type="Gene3D" id="3.40.850.10">
    <property type="entry name" value="Kinesin motor domain"/>
    <property type="match status" value="1"/>
</dbReference>
<feature type="coiled-coil region" evidence="7">
    <location>
        <begin position="648"/>
        <end position="703"/>
    </location>
</feature>
<keyword evidence="6" id="KW-0505">Motor protein</keyword>
<dbReference type="PANTHER" id="PTHR47969">
    <property type="entry name" value="CHROMOSOME-ASSOCIATED KINESIN KIF4A-RELATED"/>
    <property type="match status" value="1"/>
</dbReference>
<dbReference type="Pfam" id="PF00225">
    <property type="entry name" value="Kinesin"/>
    <property type="match status" value="1"/>
</dbReference>
<keyword evidence="2" id="KW-0963">Cytoplasm</keyword>
<feature type="compositionally biased region" description="Low complexity" evidence="8">
    <location>
        <begin position="770"/>
        <end position="785"/>
    </location>
</feature>
<dbReference type="InterPro" id="IPR001752">
    <property type="entry name" value="Kinesin_motor_dom"/>
</dbReference>
<proteinExistence type="inferred from homology"/>
<feature type="coiled-coil region" evidence="7">
    <location>
        <begin position="736"/>
        <end position="763"/>
    </location>
</feature>
<dbReference type="InterPro" id="IPR027417">
    <property type="entry name" value="P-loop_NTPase"/>
</dbReference>
<gene>
    <name evidence="10" type="ORF">FCALED_LOCUS5875</name>
</gene>
<comment type="caution">
    <text evidence="10">The sequence shown here is derived from an EMBL/GenBank/DDBJ whole genome shotgun (WGS) entry which is preliminary data.</text>
</comment>
<protein>
    <submittedName>
        <fullName evidence="10">1788_t:CDS:1</fullName>
    </submittedName>
</protein>
<feature type="domain" description="Kinesin motor" evidence="9">
    <location>
        <begin position="13"/>
        <end position="386"/>
    </location>
</feature>
<dbReference type="GO" id="GO:0007018">
    <property type="term" value="P:microtubule-based movement"/>
    <property type="evidence" value="ECO:0007669"/>
    <property type="project" value="InterPro"/>
</dbReference>
<dbReference type="SUPFAM" id="SSF52540">
    <property type="entry name" value="P-loop containing nucleoside triphosphate hydrolases"/>
    <property type="match status" value="1"/>
</dbReference>
<feature type="coiled-coil region" evidence="7">
    <location>
        <begin position="1736"/>
        <end position="1763"/>
    </location>
</feature>
<keyword evidence="11" id="KW-1185">Reference proteome</keyword>
<dbReference type="GO" id="GO:0003777">
    <property type="term" value="F:microtubule motor activity"/>
    <property type="evidence" value="ECO:0007669"/>
    <property type="project" value="InterPro"/>
</dbReference>
<feature type="coiled-coil region" evidence="7">
    <location>
        <begin position="564"/>
        <end position="619"/>
    </location>
</feature>
<dbReference type="InterPro" id="IPR036961">
    <property type="entry name" value="Kinesin_motor_dom_sf"/>
</dbReference>
<evidence type="ECO:0000256" key="8">
    <source>
        <dbReference type="SAM" id="MobiDB-lite"/>
    </source>
</evidence>
<feature type="coiled-coil region" evidence="7">
    <location>
        <begin position="1203"/>
        <end position="1309"/>
    </location>
</feature>
<dbReference type="Gene3D" id="1.20.5.170">
    <property type="match status" value="1"/>
</dbReference>
<dbReference type="GO" id="GO:0008017">
    <property type="term" value="F:microtubule binding"/>
    <property type="evidence" value="ECO:0007669"/>
    <property type="project" value="InterPro"/>
</dbReference>
<reference evidence="10" key="1">
    <citation type="submission" date="2021-06" db="EMBL/GenBank/DDBJ databases">
        <authorList>
            <person name="Kallberg Y."/>
            <person name="Tangrot J."/>
            <person name="Rosling A."/>
        </authorList>
    </citation>
    <scope>NUCLEOTIDE SEQUENCE</scope>
    <source>
        <strain evidence="10">UK204</strain>
    </source>
</reference>
<feature type="compositionally biased region" description="Polar residues" evidence="8">
    <location>
        <begin position="786"/>
        <end position="797"/>
    </location>
</feature>
<dbReference type="SMART" id="SM00129">
    <property type="entry name" value="KISc"/>
    <property type="match status" value="1"/>
</dbReference>
<feature type="coiled-coil region" evidence="7">
    <location>
        <begin position="908"/>
        <end position="956"/>
    </location>
</feature>
<evidence type="ECO:0000256" key="6">
    <source>
        <dbReference type="PROSITE-ProRule" id="PRU00283"/>
    </source>
</evidence>
<feature type="coiled-coil region" evidence="7">
    <location>
        <begin position="1645"/>
        <end position="1707"/>
    </location>
</feature>
<sequence>MSNINSDNSESITVQVALRIRPLSAEELVNIPTRLQKNVISATPFTPNQVVVQGDKKRSYTFDHVFGPETTQKEIYDKAVMNLVDKFLEGNNVTLLAYGHTSSGKTYTIGSADNSSLTQEAKGMIPRSITTLFSCINSTQYKTRKFFMKVSFAEILKNELIDLLDEGCDKKLDEQNIEQSPVLSGLQEIKVNCAEEVLGLLSLGQLHRRAKPQDYPSENSHLIVTITLSQQKFIPTNSSASNSSSNTPPSTPNRLRFGKNKSREDLRSTKQFEGDWASVTSKFHFVDLAGNEMEKGSFDLEDVLKEHFSTNDTTPKVAIGNMICALGDPVQNTKLLPYKNNKLTKLFRKYLGNNSQVLILACVSPAGYNIKETINSLDYAKFARSIKYTLSKTPYQEEEEEGWNDLEHLQNLVLKLRSEIRALRNATISIENGLESGSISSSSSINDADISRQSSLSPLNNGKEIDNLESKFVILKRSFNDLSKEFTKSKALDSTTSTINEETIDQNVSCSEEDTDNNTLVDNVSSSSASDLMYQQISMLKQEDGKTFIKSVWPSFQKAVGPVIQEYEKSITSLENQLSLVRAALSHSETRMQTQERKLVEAEDHNEQSKRMINDLKYQISKISEREETTESYIKDLEAKLNSDSFDQEKEQNSINALKNRVEELLRNEGNTEKVIRKLETRLEGSEAKNSKLSKQALQLEKDLHDKEDGYLALIEQFEKQKNIDKEEKQWLLGELEDRDSRISQLEENVEVLVKEIENMKQLKIEITQSPRNSHSKSSSVSSASNVETPSYNQSDLKPSIKISEFPSVYTLESQLDNLQLTHERTVEELSDIQRKYKTCLAELKELRSQLTDAKLEKFAKTMANSAKEEPSNSSDSLSTFTHPVKARSLSADFRGEEKAKITTASIIQKLQIELKQLEVMYADKNSGLDTVKQEFARLQLNYRESLEIVEELREEIKRRDALAQLEIMSGKISELPYDGDYSETTSEIYQIELVQRLREEVEQLKDDQRKTLDILAEQEKIPNQNLATIIEKNITELKNEMSEMMQKYDENRFSTKVVKDDEAIRELQNRITTLEEQLVKTREVLKDSQIITDSSNDDSSESKESLQIDQKTIISKLRNQVGKLQKVIVSKSHTIASILYPSIEYQNSMQKLEDELEEARQELERAIRTKDDNTVTRARESTDATLLYVDNPDEETTSDCLEQNSDEHLKELEDRVKDLENRLTNTRDVQQDTFMQVPLLNISSPTQRSIDELQEKLDILQRELVGKSETIESLQVERDIVISLKEQLENLKGEIRSKHELIESMKKDLTSNFMLEQKLRQKEAQTLSLKTNLLQVQNQEQSLQDEIMELRSRLANIENGDDVNKSLQSELVSLRKELKNSRERETIATERLRVLKARLENDSEESLLQEQLNYLQNVEIMQKNRIIALEDRISKKGVQVDEYLVQLKTDLTITKESKSSHIKTIEVLETKLKNVENKSELHVFERQIQELKLNESNQLQKIHSLESKLNDQTSSDLKQIKQLLEEIRNILERERKQEREFATITNSLKEFEEDTRINSMRDEINELMDSKSVLYNKVQELQTKLAISEEQLLNFRSLQEEIAYLKNLDNELKNTIQELYFRFNQIRDSKDSAVKELMTLTESFNLQKEIVKFLESEMKTLKEELISTQKNHITSTYELEKVSSLLDTTQKQYENEKKRAKVLEVEVETFKLVGDSGDKNINSLREALTNTKLELVAKNDLLTELESQMMAIEKERDQHIKLSSEFTASLDESESQHRESKSVLKSRRKILEGELASAQELSKLSGEIIASLEEKLFDVQTQLENATNSDEEQSKIIKEIESKLGEANEVMTQNEDKLTKQNFQISELETVIQKTYLELQTAKASEIEVKKNVEELESKLAEVTFKLQNNNSAAEMESVKETTEKQLIRIRELEELLRVQQKQSTTENNIVDLTAELEKARADESARIEFVKELETKLVEKNNDINELQQVIEFSNIELTKLQDSETKLENKLQDLENQRIEISKLDETNKAAKIEDLTNKLHLAKSQIKEHLEVIAELESKYKQLDSEKLEHIKQNTDLSEQVAELKMSMETISNEFKEAVSKYENVEGISKQQQKCILDLETAINEAKKIHTIREFENNGAELSISNDNLLVKIVELEARVTVLTNQNKSLQDELSKCDADSLREMKIKIKELQGVKDELENINETFLEECSKLEEKVQSLSKQLWILGNDGNAMAQEVADLNDQIMSREKEISILKRKTTGYKELESEISRLLKENGHLKEEIKDLSAKAAKEINTSLVRTLLEESNNVSKSDKEEVSKLLQHENTIAQQNNLIKGLQKNISELEQLLDESCRSAGKDNNASKQISDNLSKSSPGFRIPFPPRPESAESSSQVAELLAEIQKLTKNMAKSESENSKNQQLVETLELTLNESETSLQMTKEELNSVLSQKQDLLRYISDLQSSLDEVEATKSEVETQKISIEKALNEERKAKELSERARIALENRVEQLIAKKNKFMCF</sequence>
<organism evidence="10 11">
    <name type="scientific">Funneliformis caledonium</name>
    <dbReference type="NCBI Taxonomy" id="1117310"/>
    <lineage>
        <taxon>Eukaryota</taxon>
        <taxon>Fungi</taxon>
        <taxon>Fungi incertae sedis</taxon>
        <taxon>Mucoromycota</taxon>
        <taxon>Glomeromycotina</taxon>
        <taxon>Glomeromycetes</taxon>
        <taxon>Glomerales</taxon>
        <taxon>Glomeraceae</taxon>
        <taxon>Funneliformis</taxon>
    </lineage>
</organism>
<dbReference type="PRINTS" id="PR00380">
    <property type="entry name" value="KINESINHEAVY"/>
</dbReference>
<evidence type="ECO:0000313" key="10">
    <source>
        <dbReference type="EMBL" id="CAG8545955.1"/>
    </source>
</evidence>
<dbReference type="PANTHER" id="PTHR47969:SF15">
    <property type="entry name" value="CHROMOSOME-ASSOCIATED KINESIN KIF4A-RELATED"/>
    <property type="match status" value="1"/>
</dbReference>
<dbReference type="GO" id="GO:0005524">
    <property type="term" value="F:ATP binding"/>
    <property type="evidence" value="ECO:0007669"/>
    <property type="project" value="UniProtKB-UniRule"/>
</dbReference>
<feature type="coiled-coil region" evidence="7">
    <location>
        <begin position="992"/>
        <end position="1085"/>
    </location>
</feature>
<feature type="coiled-coil region" evidence="7">
    <location>
        <begin position="1334"/>
        <end position="1385"/>
    </location>
</feature>
<dbReference type="GO" id="GO:0005875">
    <property type="term" value="C:microtubule associated complex"/>
    <property type="evidence" value="ECO:0007669"/>
    <property type="project" value="TreeGrafter"/>
</dbReference>
<evidence type="ECO:0000256" key="5">
    <source>
        <dbReference type="ARBA" id="ARBA00023054"/>
    </source>
</evidence>
<feature type="coiled-coil region" evidence="7">
    <location>
        <begin position="2150"/>
        <end position="2293"/>
    </location>
</feature>
<evidence type="ECO:0000259" key="9">
    <source>
        <dbReference type="PROSITE" id="PS50067"/>
    </source>
</evidence>
<feature type="compositionally biased region" description="Polar residues" evidence="8">
    <location>
        <begin position="2361"/>
        <end position="2377"/>
    </location>
</feature>
<evidence type="ECO:0000256" key="1">
    <source>
        <dbReference type="ARBA" id="ARBA00004496"/>
    </source>
</evidence>